<keyword evidence="1" id="KW-0732">Signal</keyword>
<protein>
    <submittedName>
        <fullName evidence="2">Hypothetical secreted protein</fullName>
    </submittedName>
</protein>
<accession>A0ABP1U0E3</accession>
<evidence type="ECO:0000256" key="1">
    <source>
        <dbReference type="SAM" id="SignalP"/>
    </source>
</evidence>
<evidence type="ECO:0000313" key="3">
    <source>
        <dbReference type="Proteomes" id="UP000006878"/>
    </source>
</evidence>
<name>A0ABP1U0E3_GLUAR</name>
<dbReference type="EMBL" id="FQ311875">
    <property type="protein sequence ID" value="CBT74847.1"/>
    <property type="molecule type" value="Genomic_DNA"/>
</dbReference>
<feature type="signal peptide" evidence="1">
    <location>
        <begin position="1"/>
        <end position="28"/>
    </location>
</feature>
<gene>
    <name evidence="2" type="ordered locus">AARI_06190</name>
</gene>
<reference evidence="3" key="2">
    <citation type="submission" date="2010-07" db="EMBL/GenBank/DDBJ databases">
        <title>Complete genome sequence of Arthrobacter arilaitensis (strain DSM 16368 / CIP 108037 / JCM 13566 / Re117).</title>
        <authorList>
            <person name="Genoscope."/>
        </authorList>
    </citation>
    <scope>NUCLEOTIDE SEQUENCE [LARGE SCALE GENOMIC DNA]</scope>
    <source>
        <strain evidence="3">DSM 16368 / CIP 108037 / IAM 15318 / JCM 13566 / Re117</strain>
    </source>
</reference>
<evidence type="ECO:0000313" key="2">
    <source>
        <dbReference type="EMBL" id="CBT74847.1"/>
    </source>
</evidence>
<organism evidence="2 3">
    <name type="scientific">Glutamicibacter arilaitensis (strain DSM 16368 / CIP 108037 / IAM 15318 / JCM 13566 / NCIMB 14258 / Re117)</name>
    <name type="common">Arthrobacter arilaitensis</name>
    <dbReference type="NCBI Taxonomy" id="861360"/>
    <lineage>
        <taxon>Bacteria</taxon>
        <taxon>Bacillati</taxon>
        <taxon>Actinomycetota</taxon>
        <taxon>Actinomycetes</taxon>
        <taxon>Micrococcales</taxon>
        <taxon>Micrococcaceae</taxon>
        <taxon>Glutamicibacter</taxon>
    </lineage>
</organism>
<feature type="chain" id="PRO_5046256247" evidence="1">
    <location>
        <begin position="29"/>
        <end position="213"/>
    </location>
</feature>
<dbReference type="Proteomes" id="UP000006878">
    <property type="component" value="Chromosome"/>
</dbReference>
<sequence>MMPKAHLGKIAALTLTGLLSLNACSASAPQTEESSLPVPSAEEFLPLLAQTQSDGDKLPEGFEDTDSYDAQTRHLLATSDFGKHYVAVGNEGQLCMVTIPKPEQKDGDFEIAGTTCPTMDYVVENGVPLKVDGGENSLEVVTYLLPAGISSVTVENSMTGLRAEHPDIKAEDIQVISENDAVLLVMEEATAKELGTITINRSEADPLVLASLT</sequence>
<keyword evidence="3" id="KW-1185">Reference proteome</keyword>
<reference evidence="3" key="1">
    <citation type="journal article" date="2010" name="PLoS ONE">
        <title>The Arthrobacter arilaitensis Re117 genome sequence reveals its genetic adaptation to the surface of cheese.</title>
        <authorList>
            <person name="Monnet C."/>
            <person name="Loux V."/>
            <person name="Gibrat J.F."/>
            <person name="Spinnler E."/>
            <person name="Barbe V."/>
            <person name="Vacherie B."/>
            <person name="Gavory F."/>
            <person name="Gourbeyre E."/>
            <person name="Siguier P."/>
            <person name="Chandler M."/>
            <person name="Elleuch R."/>
            <person name="Irlinger F."/>
            <person name="Vallaeys T."/>
        </authorList>
    </citation>
    <scope>NUCLEOTIDE SEQUENCE</scope>
    <source>
        <strain evidence="3">DSM 16368 / CIP 108037 / IAM 15318 / JCM 13566 / Re117</strain>
    </source>
</reference>
<proteinExistence type="predicted"/>